<dbReference type="InterPro" id="IPR011013">
    <property type="entry name" value="Gal_mutarotase_sf_dom"/>
</dbReference>
<dbReference type="Gene3D" id="3.20.110.10">
    <property type="entry name" value="Glycoside hydrolase 38, N terminal domain"/>
    <property type="match status" value="1"/>
</dbReference>
<dbReference type="SUPFAM" id="SSF74650">
    <property type="entry name" value="Galactose mutarotase-like"/>
    <property type="match status" value="1"/>
</dbReference>
<keyword evidence="4" id="KW-0326">Glycosidase</keyword>
<evidence type="ECO:0000259" key="5">
    <source>
        <dbReference type="SMART" id="SM00872"/>
    </source>
</evidence>
<dbReference type="Pfam" id="PF01074">
    <property type="entry name" value="Glyco_hydro_38N"/>
    <property type="match status" value="1"/>
</dbReference>
<dbReference type="PANTHER" id="PTHR46017:SF1">
    <property type="entry name" value="ALPHA-MANNOSIDASE 2C1"/>
    <property type="match status" value="1"/>
</dbReference>
<feature type="domain" description="Glycoside hydrolase family 38 central" evidence="5">
    <location>
        <begin position="283"/>
        <end position="359"/>
    </location>
</feature>
<evidence type="ECO:0000256" key="4">
    <source>
        <dbReference type="ARBA" id="ARBA00023295"/>
    </source>
</evidence>
<sequence length="860" mass="97423">MKNTRNLHLICNAHIDPVWLWDLEEGISAALSTFRMAAAFCEEYDGLVFNHNEVLLYEWIEEMEPELFLRIKNLVREGKWHIMGGWYLQPDCNMPSGESFIRQMELGREYFQEKFGIRPTTAINFDPFGHSRGLVQLMAKAGFDSYLFCRPGQGDCPLPSDDFIWAGFDGSRIMAHRADTYGTLMGEAGKKIREWAQANGQQKDGTKSASAVGCVLWGVGNHGGGPSRADLDDIAEMMGKGEVNGWRLAHSTPEAYFEERRRRNEETQTQEPVVEKDLNPWAVGCYTSQIRVKQKHRQLEGQLSLTEKMLSQAVLAGVIEEYPEKELRNAQKALLFSEFHDVLPGTTIRSAEEKSLQMLEYGLQIVDQWKRRAFFALLSGQEKAEEGEYPILIYNPHPFAVEGDFTCDFQLANQNWTERYALPVILQDGKELPGQVEKEACNLNLDWRKRVVFHGVLKPACMNRFSARISMVEKKPDRAEGVSVSPDSILFDNGRMSVRINRHTGLVDSYRVEGTEYLGAEAFGLVVLKTDCDPWGMNRHSYRDETGRFTLMEEIEGSRYSGTLNERHAGLGKTIPSVRVIEDGPVRTVVEAVFSWQDSRACIRYLLSRTGTCFDLELAVNWAEKGRFLKLEIPTIFHEGSAFSETAYGVTAQEQDGDEKVFHRWCGLWSPDGSQALTVLNQGNYGVDFRDGVMRISLLHSAVYSAHPIGDRPLLVQDRALPYIDQGEREFSFRIQAGEGRERRRLICREAQLFQEQPMTVAAFPSGLGEKADTAVTLDNPAVILAAFRKVYGEEAYLLRLFETTGSRQTARITVSEAGRKAEENVKLEVELCAYEVKTLRYDMREKILTECGLFGKKEG</sequence>
<dbReference type="SUPFAM" id="SSF88688">
    <property type="entry name" value="Families 57/38 glycoside transferase middle domain"/>
    <property type="match status" value="1"/>
</dbReference>
<reference evidence="6" key="2">
    <citation type="submission" date="2021-04" db="EMBL/GenBank/DDBJ databases">
        <authorList>
            <person name="Gilroy R."/>
        </authorList>
    </citation>
    <scope>NUCLEOTIDE SEQUENCE</scope>
    <source>
        <strain evidence="6">USAMLcec2-132</strain>
    </source>
</reference>
<organism evidence="6 7">
    <name type="scientific">Candidatus Eisenbergiella merdavium</name>
    <dbReference type="NCBI Taxonomy" id="2838551"/>
    <lineage>
        <taxon>Bacteria</taxon>
        <taxon>Bacillati</taxon>
        <taxon>Bacillota</taxon>
        <taxon>Clostridia</taxon>
        <taxon>Lachnospirales</taxon>
        <taxon>Lachnospiraceae</taxon>
        <taxon>Eisenbergiella</taxon>
    </lineage>
</organism>
<evidence type="ECO:0000313" key="7">
    <source>
        <dbReference type="Proteomes" id="UP000823891"/>
    </source>
</evidence>
<evidence type="ECO:0000256" key="1">
    <source>
        <dbReference type="ARBA" id="ARBA00009792"/>
    </source>
</evidence>
<comment type="caution">
    <text evidence="6">The sequence shown here is derived from an EMBL/GenBank/DDBJ whole genome shotgun (WGS) entry which is preliminary data.</text>
</comment>
<dbReference type="GO" id="GO:0006013">
    <property type="term" value="P:mannose metabolic process"/>
    <property type="evidence" value="ECO:0007669"/>
    <property type="project" value="InterPro"/>
</dbReference>
<proteinExistence type="inferred from homology"/>
<evidence type="ECO:0000256" key="2">
    <source>
        <dbReference type="ARBA" id="ARBA00022723"/>
    </source>
</evidence>
<dbReference type="InterPro" id="IPR027291">
    <property type="entry name" value="Glyco_hydro_38_N_sf"/>
</dbReference>
<dbReference type="Gene3D" id="1.20.1270.50">
    <property type="entry name" value="Glycoside hydrolase family 38, central domain"/>
    <property type="match status" value="1"/>
</dbReference>
<dbReference type="Pfam" id="PF07748">
    <property type="entry name" value="Glyco_hydro_38C"/>
    <property type="match status" value="1"/>
</dbReference>
<dbReference type="GO" id="GO:0009313">
    <property type="term" value="P:oligosaccharide catabolic process"/>
    <property type="evidence" value="ECO:0007669"/>
    <property type="project" value="TreeGrafter"/>
</dbReference>
<keyword evidence="2" id="KW-0479">Metal-binding</keyword>
<comment type="similarity">
    <text evidence="1">Belongs to the glycosyl hydrolase 38 family.</text>
</comment>
<dbReference type="EMBL" id="DWWS01000065">
    <property type="protein sequence ID" value="HJC25440.1"/>
    <property type="molecule type" value="Genomic_DNA"/>
</dbReference>
<dbReference type="InterPro" id="IPR000602">
    <property type="entry name" value="Glyco_hydro_38_N"/>
</dbReference>
<dbReference type="InterPro" id="IPR037094">
    <property type="entry name" value="Glyco_hydro_38_cen_sf"/>
</dbReference>
<accession>A0A9D2SS55</accession>
<dbReference type="InterPro" id="IPR011682">
    <property type="entry name" value="Glyco_hydro_38_C"/>
</dbReference>
<evidence type="ECO:0000256" key="3">
    <source>
        <dbReference type="ARBA" id="ARBA00022801"/>
    </source>
</evidence>
<dbReference type="PANTHER" id="PTHR46017">
    <property type="entry name" value="ALPHA-MANNOSIDASE 2C1"/>
    <property type="match status" value="1"/>
</dbReference>
<gene>
    <name evidence="6" type="ORF">H9761_17370</name>
</gene>
<dbReference type="Proteomes" id="UP000823891">
    <property type="component" value="Unassembled WGS sequence"/>
</dbReference>
<protein>
    <submittedName>
        <fullName evidence="6">Alpha-mannosidase</fullName>
    </submittedName>
</protein>
<reference evidence="6" key="1">
    <citation type="journal article" date="2021" name="PeerJ">
        <title>Extensive microbial diversity within the chicken gut microbiome revealed by metagenomics and culture.</title>
        <authorList>
            <person name="Gilroy R."/>
            <person name="Ravi A."/>
            <person name="Getino M."/>
            <person name="Pursley I."/>
            <person name="Horton D.L."/>
            <person name="Alikhan N.F."/>
            <person name="Baker D."/>
            <person name="Gharbi K."/>
            <person name="Hall N."/>
            <person name="Watson M."/>
            <person name="Adriaenssens E.M."/>
            <person name="Foster-Nyarko E."/>
            <person name="Jarju S."/>
            <person name="Secka A."/>
            <person name="Antonio M."/>
            <person name="Oren A."/>
            <person name="Chaudhuri R.R."/>
            <person name="La Ragione R."/>
            <person name="Hildebrand F."/>
            <person name="Pallen M.J."/>
        </authorList>
    </citation>
    <scope>NUCLEOTIDE SEQUENCE</scope>
    <source>
        <strain evidence="6">USAMLcec2-132</strain>
    </source>
</reference>
<dbReference type="GO" id="GO:0046872">
    <property type="term" value="F:metal ion binding"/>
    <property type="evidence" value="ECO:0007669"/>
    <property type="project" value="UniProtKB-KW"/>
</dbReference>
<dbReference type="Gene3D" id="2.70.98.30">
    <property type="entry name" value="Golgi alpha-mannosidase II, domain 4"/>
    <property type="match status" value="1"/>
</dbReference>
<dbReference type="InterPro" id="IPR011330">
    <property type="entry name" value="Glyco_hydro/deAcase_b/a-brl"/>
</dbReference>
<dbReference type="AlphaFoldDB" id="A0A9D2SS55"/>
<dbReference type="GO" id="GO:0004559">
    <property type="term" value="F:alpha-mannosidase activity"/>
    <property type="evidence" value="ECO:0007669"/>
    <property type="project" value="InterPro"/>
</dbReference>
<dbReference type="SMART" id="SM00872">
    <property type="entry name" value="Alpha-mann_mid"/>
    <property type="match status" value="1"/>
</dbReference>
<dbReference type="GO" id="GO:0030246">
    <property type="term" value="F:carbohydrate binding"/>
    <property type="evidence" value="ECO:0007669"/>
    <property type="project" value="InterPro"/>
</dbReference>
<evidence type="ECO:0000313" key="6">
    <source>
        <dbReference type="EMBL" id="HJC25440.1"/>
    </source>
</evidence>
<dbReference type="Pfam" id="PF09261">
    <property type="entry name" value="Alpha-mann_mid"/>
    <property type="match status" value="1"/>
</dbReference>
<name>A0A9D2SS55_9FIRM</name>
<keyword evidence="3" id="KW-0378">Hydrolase</keyword>
<dbReference type="InterPro" id="IPR028995">
    <property type="entry name" value="Glyco_hydro_57/38_cen_sf"/>
</dbReference>
<dbReference type="SUPFAM" id="SSF88713">
    <property type="entry name" value="Glycoside hydrolase/deacetylase"/>
    <property type="match status" value="1"/>
</dbReference>
<dbReference type="InterPro" id="IPR015341">
    <property type="entry name" value="Glyco_hydro_38_cen"/>
</dbReference>
<dbReference type="CDD" id="cd10789">
    <property type="entry name" value="GH38N_AMII_ER_cytosolic"/>
    <property type="match status" value="1"/>
</dbReference>